<proteinExistence type="predicted"/>
<organism evidence="1 2">
    <name type="scientific">Odynerus spinipes</name>
    <dbReference type="NCBI Taxonomy" id="1348599"/>
    <lineage>
        <taxon>Eukaryota</taxon>
        <taxon>Metazoa</taxon>
        <taxon>Ecdysozoa</taxon>
        <taxon>Arthropoda</taxon>
        <taxon>Hexapoda</taxon>
        <taxon>Insecta</taxon>
        <taxon>Pterygota</taxon>
        <taxon>Neoptera</taxon>
        <taxon>Endopterygota</taxon>
        <taxon>Hymenoptera</taxon>
        <taxon>Apocrita</taxon>
        <taxon>Aculeata</taxon>
        <taxon>Vespoidea</taxon>
        <taxon>Vespidae</taxon>
        <taxon>Eumeninae</taxon>
        <taxon>Odynerus</taxon>
    </lineage>
</organism>
<dbReference type="AlphaFoldDB" id="A0AAD9VJM4"/>
<comment type="caution">
    <text evidence="1">The sequence shown here is derived from an EMBL/GenBank/DDBJ whole genome shotgun (WGS) entry which is preliminary data.</text>
</comment>
<feature type="non-terminal residue" evidence="1">
    <location>
        <position position="70"/>
    </location>
</feature>
<dbReference type="Proteomes" id="UP001258017">
    <property type="component" value="Unassembled WGS sequence"/>
</dbReference>
<dbReference type="EMBL" id="JAIFRP010004385">
    <property type="protein sequence ID" value="KAK2577039.1"/>
    <property type="molecule type" value="Genomic_DNA"/>
</dbReference>
<evidence type="ECO:0000313" key="2">
    <source>
        <dbReference type="Proteomes" id="UP001258017"/>
    </source>
</evidence>
<reference evidence="1" key="2">
    <citation type="journal article" date="2023" name="Commun. Biol.">
        <title>Intrasexual cuticular hydrocarbon dimorphism in a wasp sheds light on hydrocarbon biosynthesis genes in Hymenoptera.</title>
        <authorList>
            <person name="Moris V.C."/>
            <person name="Podsiadlowski L."/>
            <person name="Martin S."/>
            <person name="Oeyen J.P."/>
            <person name="Donath A."/>
            <person name="Petersen M."/>
            <person name="Wilbrandt J."/>
            <person name="Misof B."/>
            <person name="Liedtke D."/>
            <person name="Thamm M."/>
            <person name="Scheiner R."/>
            <person name="Schmitt T."/>
            <person name="Niehuis O."/>
        </authorList>
    </citation>
    <scope>NUCLEOTIDE SEQUENCE</scope>
    <source>
        <strain evidence="1">GBR_01_08_01A</strain>
    </source>
</reference>
<accession>A0AAD9VJM4</accession>
<sequence length="70" mass="7483">MDRLSSDLQSVSARVKSVESRVDTCGAELKSLATKHAELSATVSTQMSAVDERHKSYAEALRGNEAATSN</sequence>
<reference evidence="1" key="1">
    <citation type="submission" date="2021-08" db="EMBL/GenBank/DDBJ databases">
        <authorList>
            <person name="Misof B."/>
            <person name="Oliver O."/>
            <person name="Podsiadlowski L."/>
            <person name="Donath A."/>
            <person name="Peters R."/>
            <person name="Mayer C."/>
            <person name="Rust J."/>
            <person name="Gunkel S."/>
            <person name="Lesny P."/>
            <person name="Martin S."/>
            <person name="Oeyen J.P."/>
            <person name="Petersen M."/>
            <person name="Panagiotis P."/>
            <person name="Wilbrandt J."/>
            <person name="Tanja T."/>
        </authorList>
    </citation>
    <scope>NUCLEOTIDE SEQUENCE</scope>
    <source>
        <strain evidence="1">GBR_01_08_01A</strain>
        <tissue evidence="1">Thorax + abdomen</tissue>
    </source>
</reference>
<protein>
    <submittedName>
        <fullName evidence="1">Uncharacterized protein</fullName>
    </submittedName>
</protein>
<gene>
    <name evidence="1" type="ORF">KPH14_012186</name>
</gene>
<name>A0AAD9VJM4_9HYME</name>
<evidence type="ECO:0000313" key="1">
    <source>
        <dbReference type="EMBL" id="KAK2577039.1"/>
    </source>
</evidence>
<keyword evidence="2" id="KW-1185">Reference proteome</keyword>